<protein>
    <submittedName>
        <fullName evidence="3">Uncharacterized protein</fullName>
    </submittedName>
</protein>
<keyword evidence="2" id="KW-1133">Transmembrane helix</keyword>
<evidence type="ECO:0000256" key="2">
    <source>
        <dbReference type="SAM" id="Phobius"/>
    </source>
</evidence>
<feature type="transmembrane region" description="Helical" evidence="2">
    <location>
        <begin position="6"/>
        <end position="27"/>
    </location>
</feature>
<keyword evidence="4" id="KW-1185">Reference proteome</keyword>
<keyword evidence="2" id="KW-0472">Membrane</keyword>
<reference evidence="3 4" key="1">
    <citation type="submission" date="2024-01" db="EMBL/GenBank/DDBJ databases">
        <title>Hyphobacterium bacterium isolated from marine sediment.</title>
        <authorList>
            <person name="Zhao S."/>
        </authorList>
    </citation>
    <scope>NUCLEOTIDE SEQUENCE [LARGE SCALE GENOMIC DNA]</scope>
    <source>
        <strain evidence="4">HN65</strain>
    </source>
</reference>
<name>A0ABU7LTK5_9PROT</name>
<dbReference type="EMBL" id="JAZDRP010000010">
    <property type="protein sequence ID" value="MEE2527226.1"/>
    <property type="molecule type" value="Genomic_DNA"/>
</dbReference>
<evidence type="ECO:0000313" key="3">
    <source>
        <dbReference type="EMBL" id="MEE2527226.1"/>
    </source>
</evidence>
<evidence type="ECO:0000256" key="1">
    <source>
        <dbReference type="SAM" id="MobiDB-lite"/>
    </source>
</evidence>
<keyword evidence="2" id="KW-0812">Transmembrane</keyword>
<evidence type="ECO:0000313" key="4">
    <source>
        <dbReference type="Proteomes" id="UP001354971"/>
    </source>
</evidence>
<accession>A0ABU7LTK5</accession>
<dbReference type="Proteomes" id="UP001354971">
    <property type="component" value="Unassembled WGS sequence"/>
</dbReference>
<organism evidence="3 4">
    <name type="scientific">Hyphobacterium lacteum</name>
    <dbReference type="NCBI Taxonomy" id="3116575"/>
    <lineage>
        <taxon>Bacteria</taxon>
        <taxon>Pseudomonadati</taxon>
        <taxon>Pseudomonadota</taxon>
        <taxon>Alphaproteobacteria</taxon>
        <taxon>Maricaulales</taxon>
        <taxon>Maricaulaceae</taxon>
        <taxon>Hyphobacterium</taxon>
    </lineage>
</organism>
<feature type="region of interest" description="Disordered" evidence="1">
    <location>
        <begin position="60"/>
        <end position="106"/>
    </location>
</feature>
<dbReference type="RefSeq" id="WP_330199888.1">
    <property type="nucleotide sequence ID" value="NZ_JAZDRP010000010.1"/>
</dbReference>
<feature type="compositionally biased region" description="Basic residues" evidence="1">
    <location>
        <begin position="93"/>
        <end position="103"/>
    </location>
</feature>
<dbReference type="Gene3D" id="1.10.150.20">
    <property type="entry name" value="5' to 3' exonuclease, C-terminal subdomain"/>
    <property type="match status" value="1"/>
</dbReference>
<comment type="caution">
    <text evidence="3">The sequence shown here is derived from an EMBL/GenBank/DDBJ whole genome shotgun (WGS) entry which is preliminary data.</text>
</comment>
<gene>
    <name evidence="3" type="ORF">V0U79_12710</name>
</gene>
<proteinExistence type="predicted"/>
<sequence>MLWLIWQMWIFLFIAFALGLGLGWRLWSSSGIIGKELDDAREQIARLQRENDSLSKLAAQRQARLESATREHGSDPVKTGASEKGATTPKPKASAKPKAKKAIPAKPDDLTALKGLGPKAAEALNADGVTTFAQIAAWTAKDIASWDEKLTARGRIVRDDWVGQAKARIG</sequence>
<feature type="compositionally biased region" description="Basic and acidic residues" evidence="1">
    <location>
        <begin position="63"/>
        <end position="75"/>
    </location>
</feature>